<evidence type="ECO:0000256" key="1">
    <source>
        <dbReference type="ARBA" id="ARBA00003618"/>
    </source>
</evidence>
<dbReference type="Proteomes" id="UP001058514">
    <property type="component" value="Chromosome"/>
</dbReference>
<evidence type="ECO:0000256" key="2">
    <source>
        <dbReference type="ARBA" id="ARBA00009441"/>
    </source>
</evidence>
<keyword evidence="10" id="KW-0175">Coiled coil</keyword>
<dbReference type="PIRSF" id="PIRSF003128">
    <property type="entry name" value="RecN"/>
    <property type="match status" value="1"/>
</dbReference>
<dbReference type="InterPro" id="IPR027417">
    <property type="entry name" value="P-loop_NTPase"/>
</dbReference>
<dbReference type="PANTHER" id="PTHR11059">
    <property type="entry name" value="DNA REPAIR PROTEIN RECN"/>
    <property type="match status" value="1"/>
</dbReference>
<evidence type="ECO:0000259" key="11">
    <source>
        <dbReference type="Pfam" id="PF02463"/>
    </source>
</evidence>
<feature type="coiled-coil region" evidence="10">
    <location>
        <begin position="334"/>
        <end position="368"/>
    </location>
</feature>
<dbReference type="EMBL" id="CP081051">
    <property type="protein sequence ID" value="UWQ40234.1"/>
    <property type="molecule type" value="Genomic_DNA"/>
</dbReference>
<dbReference type="PANTHER" id="PTHR11059:SF0">
    <property type="entry name" value="DNA REPAIR PROTEIN RECN"/>
    <property type="match status" value="1"/>
</dbReference>
<dbReference type="InterPro" id="IPR003395">
    <property type="entry name" value="RecF/RecN/SMC_N"/>
</dbReference>
<dbReference type="RefSeq" id="WP_259963671.1">
    <property type="nucleotide sequence ID" value="NZ_CP081051.1"/>
</dbReference>
<comment type="similarity">
    <text evidence="2 9">Belongs to the RecN family.</text>
</comment>
<evidence type="ECO:0000313" key="12">
    <source>
        <dbReference type="EMBL" id="UWQ40234.1"/>
    </source>
</evidence>
<dbReference type="CDD" id="cd03241">
    <property type="entry name" value="ABC_RecN"/>
    <property type="match status" value="2"/>
</dbReference>
<keyword evidence="5 9" id="KW-0227">DNA damage</keyword>
<reference evidence="12" key="1">
    <citation type="submission" date="2021-08" db="EMBL/GenBank/DDBJ databases">
        <authorList>
            <person name="Nwanade C."/>
            <person name="Wang M."/>
            <person name="Masoudi A."/>
            <person name="Yu Z."/>
            <person name="Liu J."/>
        </authorList>
    </citation>
    <scope>NUCLEOTIDE SEQUENCE</scope>
    <source>
        <strain evidence="12">S166</strain>
    </source>
</reference>
<evidence type="ECO:0000256" key="6">
    <source>
        <dbReference type="ARBA" id="ARBA00022840"/>
    </source>
</evidence>
<dbReference type="InterPro" id="IPR004604">
    <property type="entry name" value="DNA_recomb/repair_RecN"/>
</dbReference>
<protein>
    <recommendedName>
        <fullName evidence="3 9">DNA repair protein RecN</fullName>
    </recommendedName>
    <alternativeName>
        <fullName evidence="8 9">Recombination protein N</fullName>
    </alternativeName>
</protein>
<evidence type="ECO:0000256" key="8">
    <source>
        <dbReference type="ARBA" id="ARBA00033408"/>
    </source>
</evidence>
<feature type="domain" description="RecF/RecN/SMC N-terminal" evidence="11">
    <location>
        <begin position="14"/>
        <end position="495"/>
    </location>
</feature>
<dbReference type="Gene3D" id="3.40.50.300">
    <property type="entry name" value="P-loop containing nucleotide triphosphate hydrolases"/>
    <property type="match status" value="2"/>
</dbReference>
<keyword evidence="6" id="KW-0067">ATP-binding</keyword>
<dbReference type="NCBIfam" id="TIGR00634">
    <property type="entry name" value="recN"/>
    <property type="match status" value="1"/>
</dbReference>
<organism evidence="12 13">
    <name type="scientific">Leisingera aquaemixtae</name>
    <dbReference type="NCBI Taxonomy" id="1396826"/>
    <lineage>
        <taxon>Bacteria</taxon>
        <taxon>Pseudomonadati</taxon>
        <taxon>Pseudomonadota</taxon>
        <taxon>Alphaproteobacteria</taxon>
        <taxon>Rhodobacterales</taxon>
        <taxon>Roseobacteraceae</taxon>
        <taxon>Leisingera</taxon>
    </lineage>
</organism>
<sequence length="549" mass="58679">MLRALDIRDILIIDHLELNFQPGLNVLTGETGAGKSILLDSLGFVLGWRGRAELVRQGARQGEVLAEFELGEDHPAHSILEEAGLPGGDSLILRRVNTADGRKTAWVNDRRCSGEVLRALSETLVELHGQHDDRGLLNPRGHMALLDQYAVTQQLLASVRAAWAAAAKARKTVAATRAALDAVRAEEEFLRHAVAELDKLDPQPGEDETLDVRRRQMQAAERIRGDIARAHALLSEGAEAAMGEAQRWLEGVSGREDDTGLDEPLAALSRAMIELGDAQDGVERVLDNLDFNPGELEDCEERLFAIRALARKHGVQADELGDYAETLRAKLAALDAGDQNLADQEAALKAAEDAYAQAAKQLGAVRRQGAAALDKAVMAELAPLKMERAVFETRITTAEPGPDGTDAVAFTVATNPGAPAGPLNKIASGGELSRFLLALKVCLRGEDASKTLIFDEIDRGVGGATADAVGRRLRSLASAGQVLVVTHSPQVAALGGHHWQVRKQVVDGMTLSQVVPLDGTERVDELARMVSGDTITNEARAAARALLAG</sequence>
<evidence type="ECO:0000256" key="3">
    <source>
        <dbReference type="ARBA" id="ARBA00021315"/>
    </source>
</evidence>
<dbReference type="SUPFAM" id="SSF52540">
    <property type="entry name" value="P-loop containing nucleoside triphosphate hydrolases"/>
    <property type="match status" value="2"/>
</dbReference>
<keyword evidence="4" id="KW-0547">Nucleotide-binding</keyword>
<evidence type="ECO:0000256" key="4">
    <source>
        <dbReference type="ARBA" id="ARBA00022741"/>
    </source>
</evidence>
<evidence type="ECO:0000256" key="5">
    <source>
        <dbReference type="ARBA" id="ARBA00022763"/>
    </source>
</evidence>
<evidence type="ECO:0000313" key="13">
    <source>
        <dbReference type="Proteomes" id="UP001058514"/>
    </source>
</evidence>
<keyword evidence="7 9" id="KW-0234">DNA repair</keyword>
<evidence type="ECO:0000256" key="10">
    <source>
        <dbReference type="SAM" id="Coils"/>
    </source>
</evidence>
<dbReference type="Pfam" id="PF02463">
    <property type="entry name" value="SMC_N"/>
    <property type="match status" value="1"/>
</dbReference>
<comment type="function">
    <text evidence="1 9">May be involved in recombinational repair of damaged DNA.</text>
</comment>
<name>A0ABY5WFM1_9RHOB</name>
<accession>A0ABY5WFM1</accession>
<evidence type="ECO:0000256" key="9">
    <source>
        <dbReference type="PIRNR" id="PIRNR003128"/>
    </source>
</evidence>
<gene>
    <name evidence="12" type="primary">recN</name>
    <name evidence="12" type="ORF">K3718_11720</name>
</gene>
<proteinExistence type="inferred from homology"/>
<keyword evidence="13" id="KW-1185">Reference proteome</keyword>
<evidence type="ECO:0000256" key="7">
    <source>
        <dbReference type="ARBA" id="ARBA00023204"/>
    </source>
</evidence>